<dbReference type="RefSeq" id="WP_107722290.1">
    <property type="nucleotide sequence ID" value="NZ_QAZN01000037.1"/>
</dbReference>
<dbReference type="AlphaFoldDB" id="A0A2T5Q148"/>
<proteinExistence type="predicted"/>
<accession>A0A2T5Q148</accession>
<protein>
    <submittedName>
        <fullName evidence="1">Uncharacterized protein</fullName>
    </submittedName>
</protein>
<sequence>MAELKDLTNIEALNNQVERLGDMIELNADYLQDLKHQIKSLPDSNFDDLLQRVDEAQHLMYKASQKLTNQNL</sequence>
<evidence type="ECO:0000313" key="1">
    <source>
        <dbReference type="EMBL" id="PTV00522.1"/>
    </source>
</evidence>
<dbReference type="Proteomes" id="UP000244083">
    <property type="component" value="Unassembled WGS sequence"/>
</dbReference>
<gene>
    <name evidence="1" type="ORF">DB325_10345</name>
</gene>
<reference evidence="2" key="1">
    <citation type="submission" date="2018-04" db="EMBL/GenBank/DDBJ databases">
        <title>Draft Genome Sequences of 10 Lactobacillus Species from 22 Commercial Probiotic Products.</title>
        <authorList>
            <person name="Gangiredla J."/>
            <person name="Barnaba T.J."/>
            <person name="Mammel M.K."/>
            <person name="Lacher D.W."/>
            <person name="Elkins C.A."/>
            <person name="Lampel K.A."/>
            <person name="Whitehouse C.A."/>
            <person name="Tartera C."/>
        </authorList>
    </citation>
    <scope>NUCLEOTIDE SEQUENCE [LARGE SCALE GENOMIC DNA]</scope>
    <source>
        <strain evidence="2">DS12_10</strain>
    </source>
</reference>
<name>A0A2T5Q148_LIMRT</name>
<organism evidence="1 2">
    <name type="scientific">Limosilactobacillus reuteri</name>
    <name type="common">Lactobacillus reuteri</name>
    <dbReference type="NCBI Taxonomy" id="1598"/>
    <lineage>
        <taxon>Bacteria</taxon>
        <taxon>Bacillati</taxon>
        <taxon>Bacillota</taxon>
        <taxon>Bacilli</taxon>
        <taxon>Lactobacillales</taxon>
        <taxon>Lactobacillaceae</taxon>
        <taxon>Limosilactobacillus</taxon>
    </lineage>
</organism>
<evidence type="ECO:0000313" key="2">
    <source>
        <dbReference type="Proteomes" id="UP000244083"/>
    </source>
</evidence>
<dbReference type="EMBL" id="QAZN01000037">
    <property type="protein sequence ID" value="PTV00522.1"/>
    <property type="molecule type" value="Genomic_DNA"/>
</dbReference>
<comment type="caution">
    <text evidence="1">The sequence shown here is derived from an EMBL/GenBank/DDBJ whole genome shotgun (WGS) entry which is preliminary data.</text>
</comment>